<dbReference type="GO" id="GO:0022625">
    <property type="term" value="C:cytosolic large ribosomal subunit"/>
    <property type="evidence" value="ECO:0007669"/>
    <property type="project" value="TreeGrafter"/>
</dbReference>
<evidence type="ECO:0000256" key="2">
    <source>
        <dbReference type="ARBA" id="ARBA00022730"/>
    </source>
</evidence>
<sequence length="143" mass="15089">MKQIKGIKKEMGSFFDTAGNVVSCTTVSVSVWPEFEIVEGTKVKIVGKSKGRGFTGVMKRYGHKGGPATHGQSDRQRAIGSTGPSTPGRVFKGLKMPGRFGGTQVTVLGSKIVAMDKEAGIVKVLGGIPGAFNSKVLLKIYES</sequence>
<evidence type="ECO:0000256" key="6">
    <source>
        <dbReference type="ARBA" id="ARBA00035243"/>
    </source>
</evidence>
<gene>
    <name evidence="9" type="primary">rplC</name>
    <name evidence="9" type="ORF">COT49_00685</name>
</gene>
<accession>A0A2H0XGS2</accession>
<evidence type="ECO:0000313" key="9">
    <source>
        <dbReference type="EMBL" id="PIS23349.1"/>
    </source>
</evidence>
<evidence type="ECO:0000256" key="7">
    <source>
        <dbReference type="ARBA" id="ARBA00035457"/>
    </source>
</evidence>
<organism evidence="9 10">
    <name type="scientific">candidate division WWE3 bacterium CG08_land_8_20_14_0_20_40_13</name>
    <dbReference type="NCBI Taxonomy" id="1975084"/>
    <lineage>
        <taxon>Bacteria</taxon>
        <taxon>Katanobacteria</taxon>
    </lineage>
</organism>
<proteinExistence type="inferred from homology"/>
<dbReference type="GO" id="GO:0019843">
    <property type="term" value="F:rRNA binding"/>
    <property type="evidence" value="ECO:0007669"/>
    <property type="project" value="UniProtKB-KW"/>
</dbReference>
<name>A0A2H0XGS2_UNCKA</name>
<dbReference type="SUPFAM" id="SSF50447">
    <property type="entry name" value="Translation proteins"/>
    <property type="match status" value="1"/>
</dbReference>
<dbReference type="EMBL" id="PEYT01000004">
    <property type="protein sequence ID" value="PIS23349.1"/>
    <property type="molecule type" value="Genomic_DNA"/>
</dbReference>
<keyword evidence="2" id="KW-0699">rRNA-binding</keyword>
<keyword evidence="3" id="KW-0694">RNA-binding</keyword>
<dbReference type="Gene3D" id="2.40.30.10">
    <property type="entry name" value="Translation factors"/>
    <property type="match status" value="1"/>
</dbReference>
<dbReference type="AlphaFoldDB" id="A0A2H0XGS2"/>
<keyword evidence="5" id="KW-0687">Ribonucleoprotein</keyword>
<evidence type="ECO:0000256" key="3">
    <source>
        <dbReference type="ARBA" id="ARBA00022884"/>
    </source>
</evidence>
<dbReference type="PANTHER" id="PTHR11229:SF16">
    <property type="entry name" value="LARGE RIBOSOMAL SUBUNIT PROTEIN UL3C"/>
    <property type="match status" value="1"/>
</dbReference>
<dbReference type="Proteomes" id="UP000230340">
    <property type="component" value="Unassembled WGS sequence"/>
</dbReference>
<evidence type="ECO:0000256" key="1">
    <source>
        <dbReference type="ARBA" id="ARBA00006540"/>
    </source>
</evidence>
<comment type="similarity">
    <text evidence="1">Belongs to the universal ribosomal protein uL3 family.</text>
</comment>
<evidence type="ECO:0000256" key="5">
    <source>
        <dbReference type="ARBA" id="ARBA00023274"/>
    </source>
</evidence>
<dbReference type="InterPro" id="IPR009000">
    <property type="entry name" value="Transl_B-barrel_sf"/>
</dbReference>
<dbReference type="GO" id="GO:0006412">
    <property type="term" value="P:translation"/>
    <property type="evidence" value="ECO:0007669"/>
    <property type="project" value="InterPro"/>
</dbReference>
<dbReference type="GO" id="GO:0003735">
    <property type="term" value="F:structural constituent of ribosome"/>
    <property type="evidence" value="ECO:0007669"/>
    <property type="project" value="InterPro"/>
</dbReference>
<dbReference type="InterPro" id="IPR019927">
    <property type="entry name" value="Ribosomal_uL3_bac/org-type"/>
</dbReference>
<evidence type="ECO:0000256" key="8">
    <source>
        <dbReference type="SAM" id="MobiDB-lite"/>
    </source>
</evidence>
<protein>
    <recommendedName>
        <fullName evidence="6">Large ribosomal subunit protein uL3</fullName>
    </recommendedName>
    <alternativeName>
        <fullName evidence="7">50S ribosomal protein L3</fullName>
    </alternativeName>
</protein>
<comment type="caution">
    <text evidence="9">The sequence shown here is derived from an EMBL/GenBank/DDBJ whole genome shotgun (WGS) entry which is preliminary data.</text>
</comment>
<dbReference type="Pfam" id="PF00297">
    <property type="entry name" value="Ribosomal_L3"/>
    <property type="match status" value="1"/>
</dbReference>
<keyword evidence="4 9" id="KW-0689">Ribosomal protein</keyword>
<dbReference type="InterPro" id="IPR000597">
    <property type="entry name" value="Ribosomal_uL3"/>
</dbReference>
<evidence type="ECO:0000313" key="10">
    <source>
        <dbReference type="Proteomes" id="UP000230340"/>
    </source>
</evidence>
<dbReference type="PANTHER" id="PTHR11229">
    <property type="entry name" value="50S RIBOSOMAL PROTEIN L3"/>
    <property type="match status" value="1"/>
</dbReference>
<reference evidence="10" key="1">
    <citation type="submission" date="2017-09" db="EMBL/GenBank/DDBJ databases">
        <title>Depth-based differentiation of microbial function through sediment-hosted aquifers and enrichment of novel symbionts in the deep terrestrial subsurface.</title>
        <authorList>
            <person name="Probst A.J."/>
            <person name="Ladd B."/>
            <person name="Jarett J.K."/>
            <person name="Geller-Mcgrath D.E."/>
            <person name="Sieber C.M.K."/>
            <person name="Emerson J.B."/>
            <person name="Anantharaman K."/>
            <person name="Thomas B.C."/>
            <person name="Malmstrom R."/>
            <person name="Stieglmeier M."/>
            <person name="Klingl A."/>
            <person name="Woyke T."/>
            <person name="Ryan C.M."/>
            <person name="Banfield J.F."/>
        </authorList>
    </citation>
    <scope>NUCLEOTIDE SEQUENCE [LARGE SCALE GENOMIC DNA]</scope>
</reference>
<evidence type="ECO:0000256" key="4">
    <source>
        <dbReference type="ARBA" id="ARBA00022980"/>
    </source>
</evidence>
<feature type="region of interest" description="Disordered" evidence="8">
    <location>
        <begin position="60"/>
        <end position="85"/>
    </location>
</feature>